<organism evidence="1 2">
    <name type="scientific">Periconia macrospinosa</name>
    <dbReference type="NCBI Taxonomy" id="97972"/>
    <lineage>
        <taxon>Eukaryota</taxon>
        <taxon>Fungi</taxon>
        <taxon>Dikarya</taxon>
        <taxon>Ascomycota</taxon>
        <taxon>Pezizomycotina</taxon>
        <taxon>Dothideomycetes</taxon>
        <taxon>Pleosporomycetidae</taxon>
        <taxon>Pleosporales</taxon>
        <taxon>Massarineae</taxon>
        <taxon>Periconiaceae</taxon>
        <taxon>Periconia</taxon>
    </lineage>
</organism>
<proteinExistence type="predicted"/>
<gene>
    <name evidence="1" type="ORF">DM02DRAFT_630116</name>
</gene>
<dbReference type="AlphaFoldDB" id="A0A2V1DKH9"/>
<evidence type="ECO:0000313" key="2">
    <source>
        <dbReference type="Proteomes" id="UP000244855"/>
    </source>
</evidence>
<dbReference type="EMBL" id="KZ805410">
    <property type="protein sequence ID" value="PVH98578.1"/>
    <property type="molecule type" value="Genomic_DNA"/>
</dbReference>
<evidence type="ECO:0000313" key="1">
    <source>
        <dbReference type="EMBL" id="PVH98578.1"/>
    </source>
</evidence>
<reference evidence="1 2" key="1">
    <citation type="journal article" date="2018" name="Sci. Rep.">
        <title>Comparative genomics provides insights into the lifestyle and reveals functional heterogeneity of dark septate endophytic fungi.</title>
        <authorList>
            <person name="Knapp D.G."/>
            <person name="Nemeth J.B."/>
            <person name="Barry K."/>
            <person name="Hainaut M."/>
            <person name="Henrissat B."/>
            <person name="Johnson J."/>
            <person name="Kuo A."/>
            <person name="Lim J.H.P."/>
            <person name="Lipzen A."/>
            <person name="Nolan M."/>
            <person name="Ohm R.A."/>
            <person name="Tamas L."/>
            <person name="Grigoriev I.V."/>
            <person name="Spatafora J.W."/>
            <person name="Nagy L.G."/>
            <person name="Kovacs G.M."/>
        </authorList>
    </citation>
    <scope>NUCLEOTIDE SEQUENCE [LARGE SCALE GENOMIC DNA]</scope>
    <source>
        <strain evidence="1 2">DSE2036</strain>
    </source>
</reference>
<protein>
    <submittedName>
        <fullName evidence="1">Uncharacterized protein</fullName>
    </submittedName>
</protein>
<accession>A0A2V1DKH9</accession>
<name>A0A2V1DKH9_9PLEO</name>
<keyword evidence="2" id="KW-1185">Reference proteome</keyword>
<dbReference type="Proteomes" id="UP000244855">
    <property type="component" value="Unassembled WGS sequence"/>
</dbReference>
<sequence length="188" mass="20927">MRRRKRWVLASLSRKLLTINGRGREEHGAGGCYYSFSTSDQSKCMNTAARRQPTDSFQRVNGVPHHGPLKSRAWRDPPDLVAGLLGSSPPDSNNSQLTRRPCPACKVRSRAACETAIRSQHLQAPLKEQLHTGAHDQSPAASWWHVALTMDDRTALVKLHTGHEVPTSVLPVSEYPYDVYPKAMPLIL</sequence>